<evidence type="ECO:0000313" key="3">
    <source>
        <dbReference type="EMBL" id="MXQ72458.1"/>
    </source>
</evidence>
<keyword evidence="4" id="KW-1185">Reference proteome</keyword>
<dbReference type="InterPro" id="IPR035647">
    <property type="entry name" value="EFG_III/V"/>
</dbReference>
<dbReference type="RefSeq" id="WP_160623955.1">
    <property type="nucleotide sequence ID" value="NZ_WUUQ01000001.1"/>
</dbReference>
<evidence type="ECO:0000259" key="2">
    <source>
        <dbReference type="Pfam" id="PF01205"/>
    </source>
</evidence>
<evidence type="ECO:0000313" key="4">
    <source>
        <dbReference type="Proteomes" id="UP000434036"/>
    </source>
</evidence>
<dbReference type="SUPFAM" id="SSF54211">
    <property type="entry name" value="Ribosomal protein S5 domain 2-like"/>
    <property type="match status" value="1"/>
</dbReference>
<dbReference type="InterPro" id="IPR001498">
    <property type="entry name" value="Impact_N"/>
</dbReference>
<gene>
    <name evidence="3" type="ORF">GSF08_00690</name>
</gene>
<reference evidence="3 4" key="1">
    <citation type="submission" date="2019-12" db="EMBL/GenBank/DDBJ databases">
        <authorList>
            <person name="Yang R."/>
        </authorList>
    </citation>
    <scope>NUCLEOTIDE SEQUENCE [LARGE SCALE GENOMIC DNA]</scope>
    <source>
        <strain evidence="3 4">DONG20-135</strain>
    </source>
</reference>
<sequence length="205" mass="23607">MRIKEDVWNQTEIKKSKFICYLHRCFSEADAKDFLLEIKRAHPDASHHCYAMIIKDQLTRSNDDGEPHGTAGLPMLETLKGHQLQDIVAVTVRYFGGTLLGTGGLIRAYSGSVSEAIQHAVLTETRTMNRYQLTFSYDLIGKLDYFFASHEIEVIDKQYEEQVYYQYQSDQSWENEFSEITSGRCLPHFLETVTVETIYKKNGSD</sequence>
<feature type="domain" description="Impact N-terminal" evidence="2">
    <location>
        <begin position="14"/>
        <end position="117"/>
    </location>
</feature>
<dbReference type="InterPro" id="IPR020568">
    <property type="entry name" value="Ribosomal_Su5_D2-typ_SF"/>
</dbReference>
<dbReference type="PANTHER" id="PTHR16301:SF20">
    <property type="entry name" value="IMPACT FAMILY MEMBER YIGZ"/>
    <property type="match status" value="1"/>
</dbReference>
<dbReference type="InterPro" id="IPR015796">
    <property type="entry name" value="Impact_YigZ-like"/>
</dbReference>
<dbReference type="SUPFAM" id="SSF54980">
    <property type="entry name" value="EF-G C-terminal domain-like"/>
    <property type="match status" value="1"/>
</dbReference>
<dbReference type="Pfam" id="PF01205">
    <property type="entry name" value="Impact_N"/>
    <property type="match status" value="1"/>
</dbReference>
<proteinExistence type="inferred from homology"/>
<protein>
    <submittedName>
        <fullName evidence="3">YigZ family protein</fullName>
    </submittedName>
</protein>
<evidence type="ECO:0000256" key="1">
    <source>
        <dbReference type="ARBA" id="ARBA00007665"/>
    </source>
</evidence>
<organism evidence="3 4">
    <name type="scientific">Copranaerobaculum intestinale</name>
    <dbReference type="NCBI Taxonomy" id="2692629"/>
    <lineage>
        <taxon>Bacteria</taxon>
        <taxon>Bacillati</taxon>
        <taxon>Bacillota</taxon>
        <taxon>Erysipelotrichia</taxon>
        <taxon>Erysipelotrichales</taxon>
        <taxon>Erysipelotrichaceae</taxon>
        <taxon>Copranaerobaculum</taxon>
    </lineage>
</organism>
<comment type="caution">
    <text evidence="3">The sequence shown here is derived from an EMBL/GenBank/DDBJ whole genome shotgun (WGS) entry which is preliminary data.</text>
</comment>
<dbReference type="EMBL" id="WUUQ01000001">
    <property type="protein sequence ID" value="MXQ72458.1"/>
    <property type="molecule type" value="Genomic_DNA"/>
</dbReference>
<dbReference type="AlphaFoldDB" id="A0A6N8U2F6"/>
<dbReference type="GO" id="GO:0006446">
    <property type="term" value="P:regulation of translational initiation"/>
    <property type="evidence" value="ECO:0007669"/>
    <property type="project" value="TreeGrafter"/>
</dbReference>
<dbReference type="GO" id="GO:0005737">
    <property type="term" value="C:cytoplasm"/>
    <property type="evidence" value="ECO:0007669"/>
    <property type="project" value="TreeGrafter"/>
</dbReference>
<dbReference type="PANTHER" id="PTHR16301">
    <property type="entry name" value="IMPACT-RELATED"/>
    <property type="match status" value="1"/>
</dbReference>
<comment type="similarity">
    <text evidence="1">Belongs to the IMPACT family.</text>
</comment>
<dbReference type="Proteomes" id="UP000434036">
    <property type="component" value="Unassembled WGS sequence"/>
</dbReference>
<reference evidence="3 4" key="2">
    <citation type="submission" date="2020-01" db="EMBL/GenBank/DDBJ databases">
        <title>Clostridiaceae sp. nov. isolated from the gut of human by culturomics.</title>
        <authorList>
            <person name="Chang Y."/>
        </authorList>
    </citation>
    <scope>NUCLEOTIDE SEQUENCE [LARGE SCALE GENOMIC DNA]</scope>
    <source>
        <strain evidence="3 4">DONG20-135</strain>
    </source>
</reference>
<dbReference type="NCBIfam" id="TIGR00257">
    <property type="entry name" value="IMPACT_YIGZ"/>
    <property type="match status" value="1"/>
</dbReference>
<name>A0A6N8U2F6_9FIRM</name>
<accession>A0A6N8U2F6</accession>
<dbReference type="InterPro" id="IPR036956">
    <property type="entry name" value="Impact_N_sf"/>
</dbReference>
<dbReference type="InterPro" id="IPR023582">
    <property type="entry name" value="Impact"/>
</dbReference>
<dbReference type="Gene3D" id="3.30.230.30">
    <property type="entry name" value="Impact, N-terminal domain"/>
    <property type="match status" value="1"/>
</dbReference>